<keyword evidence="8" id="KW-1185">Reference proteome</keyword>
<accession>A0A365Y9E4</accession>
<dbReference type="Pfam" id="PF02384">
    <property type="entry name" value="N6_Mtase"/>
    <property type="match status" value="1"/>
</dbReference>
<comment type="catalytic activity">
    <reaction evidence="4">
        <text>a 2'-deoxyadenosine in DNA + S-adenosyl-L-methionine = an N(6)-methyl-2'-deoxyadenosine in DNA + S-adenosyl-L-homocysteine + H(+)</text>
        <dbReference type="Rhea" id="RHEA:15197"/>
        <dbReference type="Rhea" id="RHEA-COMP:12418"/>
        <dbReference type="Rhea" id="RHEA-COMP:12419"/>
        <dbReference type="ChEBI" id="CHEBI:15378"/>
        <dbReference type="ChEBI" id="CHEBI:57856"/>
        <dbReference type="ChEBI" id="CHEBI:59789"/>
        <dbReference type="ChEBI" id="CHEBI:90615"/>
        <dbReference type="ChEBI" id="CHEBI:90616"/>
        <dbReference type="EC" id="2.1.1.72"/>
    </reaction>
</comment>
<dbReference type="Pfam" id="PF18135">
    <property type="entry name" value="Type_ISP_C"/>
    <property type="match status" value="1"/>
</dbReference>
<dbReference type="SUPFAM" id="SSF53335">
    <property type="entry name" value="S-adenosyl-L-methionine-dependent methyltransferases"/>
    <property type="match status" value="1"/>
</dbReference>
<feature type="domain" description="Type ISP restriction-modification enzyme LLaBIII C-terminal specificity" evidence="6">
    <location>
        <begin position="689"/>
        <end position="1038"/>
    </location>
</feature>
<evidence type="ECO:0000313" key="7">
    <source>
        <dbReference type="EMBL" id="RBL98939.1"/>
    </source>
</evidence>
<dbReference type="InterPro" id="IPR041635">
    <property type="entry name" value="Type_ISP_LLaBIII_C"/>
</dbReference>
<dbReference type="EC" id="2.1.1.72" evidence="1"/>
<gene>
    <name evidence="7" type="ORF">C1H84_16720</name>
</gene>
<comment type="caution">
    <text evidence="7">The sequence shown here is derived from an EMBL/GenBank/DDBJ whole genome shotgun (WGS) entry which is preliminary data.</text>
</comment>
<reference evidence="7 8" key="1">
    <citation type="submission" date="2018-01" db="EMBL/GenBank/DDBJ databases">
        <title>Glutamicibacter soli strain NHPC-3 Whole genome sequence and assembly.</title>
        <authorList>
            <person name="Choudhury P."/>
            <person name="Gupta D."/>
            <person name="Sengupta K."/>
            <person name="Jawed A."/>
            <person name="Sultana N."/>
            <person name="Saha P."/>
        </authorList>
    </citation>
    <scope>NUCLEOTIDE SEQUENCE [LARGE SCALE GENOMIC DNA]</scope>
    <source>
        <strain evidence="7 8">NHPC-3</strain>
    </source>
</reference>
<dbReference type="InterPro" id="IPR029063">
    <property type="entry name" value="SAM-dependent_MTases_sf"/>
</dbReference>
<dbReference type="GO" id="GO:0009007">
    <property type="term" value="F:site-specific DNA-methyltransferase (adenine-specific) activity"/>
    <property type="evidence" value="ECO:0007669"/>
    <property type="project" value="UniProtKB-EC"/>
</dbReference>
<feature type="domain" description="DNA methylase adenine-specific" evidence="5">
    <location>
        <begin position="304"/>
        <end position="491"/>
    </location>
</feature>
<dbReference type="GO" id="GO:0032259">
    <property type="term" value="P:methylation"/>
    <property type="evidence" value="ECO:0007669"/>
    <property type="project" value="UniProtKB-KW"/>
</dbReference>
<evidence type="ECO:0000313" key="8">
    <source>
        <dbReference type="Proteomes" id="UP000252167"/>
    </source>
</evidence>
<keyword evidence="2" id="KW-0489">Methyltransferase</keyword>
<keyword evidence="3" id="KW-0808">Transferase</keyword>
<dbReference type="Gene3D" id="3.40.50.150">
    <property type="entry name" value="Vaccinia Virus protein VP39"/>
    <property type="match status" value="1"/>
</dbReference>
<evidence type="ECO:0000256" key="2">
    <source>
        <dbReference type="ARBA" id="ARBA00022603"/>
    </source>
</evidence>
<dbReference type="PRINTS" id="PR00507">
    <property type="entry name" value="N12N6MTFRASE"/>
</dbReference>
<evidence type="ECO:0000256" key="1">
    <source>
        <dbReference type="ARBA" id="ARBA00011900"/>
    </source>
</evidence>
<dbReference type="GO" id="GO:0003677">
    <property type="term" value="F:DNA binding"/>
    <property type="evidence" value="ECO:0007669"/>
    <property type="project" value="InterPro"/>
</dbReference>
<dbReference type="GO" id="GO:0008170">
    <property type="term" value="F:N-methyltransferase activity"/>
    <property type="evidence" value="ECO:0007669"/>
    <property type="project" value="InterPro"/>
</dbReference>
<evidence type="ECO:0000256" key="4">
    <source>
        <dbReference type="ARBA" id="ARBA00047942"/>
    </source>
</evidence>
<evidence type="ECO:0000259" key="6">
    <source>
        <dbReference type="Pfam" id="PF18135"/>
    </source>
</evidence>
<dbReference type="PANTHER" id="PTHR33841:SF1">
    <property type="entry name" value="DNA METHYLTRANSFERASE A"/>
    <property type="match status" value="1"/>
</dbReference>
<dbReference type="PANTHER" id="PTHR33841">
    <property type="entry name" value="DNA METHYLTRANSFERASE YEEA-RELATED"/>
    <property type="match status" value="1"/>
</dbReference>
<dbReference type="Proteomes" id="UP000252167">
    <property type="component" value="Unassembled WGS sequence"/>
</dbReference>
<protein>
    <recommendedName>
        <fullName evidence="1">site-specific DNA-methyltransferase (adenine-specific)</fullName>
        <ecNumber evidence="1">2.1.1.72</ecNumber>
    </recommendedName>
</protein>
<evidence type="ECO:0000259" key="5">
    <source>
        <dbReference type="Pfam" id="PF02384"/>
    </source>
</evidence>
<name>A0A365Y9E4_9MICC</name>
<dbReference type="EMBL" id="POAF01000011">
    <property type="protein sequence ID" value="RBL98939.1"/>
    <property type="molecule type" value="Genomic_DNA"/>
</dbReference>
<evidence type="ECO:0000256" key="3">
    <source>
        <dbReference type="ARBA" id="ARBA00022679"/>
    </source>
</evidence>
<organism evidence="7 8">
    <name type="scientific">Glutamicibacter soli</name>
    <dbReference type="NCBI Taxonomy" id="453836"/>
    <lineage>
        <taxon>Bacteria</taxon>
        <taxon>Bacillati</taxon>
        <taxon>Actinomycetota</taxon>
        <taxon>Actinomycetes</taxon>
        <taxon>Micrococcales</taxon>
        <taxon>Micrococcaceae</taxon>
        <taxon>Glutamicibacter</taxon>
    </lineage>
</organism>
<dbReference type="InterPro" id="IPR050953">
    <property type="entry name" value="N4_N6_ade-DNA_methylase"/>
</dbReference>
<sequence length="1111" mass="122926">MIDAAVVFGDSCAAKLAGPGDKEAAIRSPLETFLGSFGTSIGVKAVFHDEVRDSERRVRPDYGVSINGAISGYVEVKAPQKSVDPDTFRGHDRTQWERQKDLPNLIYTNGTEWRLYRNGELCGQPEYLNGGALDDPSKVLVPSQGLEALLLDFLKWHPSAITSVGSLVRAVAPLTRLLRGEVLDQIKHEEKQIKAGKDPDIQPFLGLAQDWRALLFPSADNATFADGYAQTVTFGLLLARTENIDIQSRSLHSVGSSLGAEHSLMGKALQLLTDDVAKDFKVTLDLLVRVIGAVNWEKVRKGRRDTYLHLYENFLDLYDNELRKKSGSYYTPREVVEEMTRLTEDVLVTQLGKSQGFRDQQVLTIDPAMGTGTFLHTILERVAASAEHADGPGAVAGAVTQAAERLIGFELQMGPYAVAELRAHDLLALHGAKAPSGGMKLFVTDTLDDPHAEETQLGSGLKLLAKARKDANKVKAEENVTVVIGNPPYKELATSQGGWVANGSPSQDSKKKRTRAILEDFFSPAMRQYKAKLKNLYIYFWRWATWKTWESTTNQPDSDAGVVCFISTSGYVTGRPFVAMREYLRRESSDAWIIDLTPEGQTPDVPTRIFPMVRQPLSIGIFVRKSGTDTNLPARIRYVSLHGRQKEKFDQLAKLTLNGPEWKEARTGWTAPFTPASLNGWDDNPALDDLLPWYAPGIFATRTWIYSPSPELLNERWARLIAAPEAEKPELFKEGSEPRLHKSFPVLPGADTSKAITPLAKETNPVPTKPLQIGYRSFDRQWIIPDSRAIHRAAAPLWAARQENQVYTVELHTQVLKPGPGIVFSSLIPDYHHFKGSEGGRVLPALHPDGSANLAPKLVSSLEARLGLTIAEQDVLAYVAAVVSHAGYTSRFAEDLQTPGVRVPITTNATLWTQAVELGREVLWAQTYGSAYSEGTQRPKDNIRFANQDPRRVVSLSPVTALPEQIIYDAEAEEVHIGDGRFGPIPVEAWEYQVGGKSVIKSWFSSRNLRPGGLKSSPLDHMHVSDWQSDWTSEFIDLASLLRRLSEHAVEQQRILDQIMGLPLISMEDLEVSGTVWPEAGKRAKPIYPTVLGSNAAGDQQGEFDLTIEED</sequence>
<dbReference type="InterPro" id="IPR003356">
    <property type="entry name" value="DNA_methylase_A-5"/>
</dbReference>
<proteinExistence type="predicted"/>
<dbReference type="AlphaFoldDB" id="A0A365Y9E4"/>